<protein>
    <recommendedName>
        <fullName evidence="3">Peptidase S1 domain-containing protein</fullName>
    </recommendedName>
</protein>
<dbReference type="InterPro" id="IPR001254">
    <property type="entry name" value="Trypsin_dom"/>
</dbReference>
<proteinExistence type="predicted"/>
<gene>
    <name evidence="4" type="ORF">chiPu_0010322</name>
</gene>
<reference evidence="4 5" key="1">
    <citation type="journal article" date="2018" name="Nat. Ecol. Evol.">
        <title>Shark genomes provide insights into elasmobranch evolution and the origin of vertebrates.</title>
        <authorList>
            <person name="Hara Y"/>
            <person name="Yamaguchi K"/>
            <person name="Onimaru K"/>
            <person name="Kadota M"/>
            <person name="Koyanagi M"/>
            <person name="Keeley SD"/>
            <person name="Tatsumi K"/>
            <person name="Tanaka K"/>
            <person name="Motone F"/>
            <person name="Kageyama Y"/>
            <person name="Nozu R"/>
            <person name="Adachi N"/>
            <person name="Nishimura O"/>
            <person name="Nakagawa R"/>
            <person name="Tanegashima C"/>
            <person name="Kiyatake I"/>
            <person name="Matsumoto R"/>
            <person name="Murakumo K"/>
            <person name="Nishida K"/>
            <person name="Terakita A"/>
            <person name="Kuratani S"/>
            <person name="Sato K"/>
            <person name="Hyodo S Kuraku.S."/>
        </authorList>
    </citation>
    <scope>NUCLEOTIDE SEQUENCE [LARGE SCALE GENOMIC DNA]</scope>
</reference>
<dbReference type="AlphaFoldDB" id="A0A401SN92"/>
<evidence type="ECO:0000313" key="4">
    <source>
        <dbReference type="EMBL" id="GCC31862.1"/>
    </source>
</evidence>
<dbReference type="OrthoDB" id="10059102at2759"/>
<evidence type="ECO:0000259" key="3">
    <source>
        <dbReference type="PROSITE" id="PS50240"/>
    </source>
</evidence>
<dbReference type="SMART" id="SM00020">
    <property type="entry name" value="Tryp_SPc"/>
    <property type="match status" value="1"/>
</dbReference>
<dbReference type="PRINTS" id="PR00722">
    <property type="entry name" value="CHYMOTRYPSIN"/>
</dbReference>
<dbReference type="GO" id="GO:0006508">
    <property type="term" value="P:proteolysis"/>
    <property type="evidence" value="ECO:0007669"/>
    <property type="project" value="InterPro"/>
</dbReference>
<comment type="caution">
    <text evidence="4">The sequence shown here is derived from an EMBL/GenBank/DDBJ whole genome shotgun (WGS) entry which is preliminary data.</text>
</comment>
<dbReference type="Pfam" id="PF00089">
    <property type="entry name" value="Trypsin"/>
    <property type="match status" value="1"/>
</dbReference>
<evidence type="ECO:0000256" key="2">
    <source>
        <dbReference type="SAM" id="MobiDB-lite"/>
    </source>
</evidence>
<evidence type="ECO:0000313" key="5">
    <source>
        <dbReference type="Proteomes" id="UP000287033"/>
    </source>
</evidence>
<dbReference type="PANTHER" id="PTHR24250">
    <property type="entry name" value="CHYMOTRYPSIN-RELATED"/>
    <property type="match status" value="1"/>
</dbReference>
<feature type="region of interest" description="Disordered" evidence="2">
    <location>
        <begin position="193"/>
        <end position="217"/>
    </location>
</feature>
<sequence>MHSGLLRCGVPSIKYKNNFAREIRPGEFPWQVQLQFNWRYLCGGVILNRWWVLTTAHCVFMFELYSNLVIIAGTLQQDDVQIIYNVHKIILHKYFAYDLFGVKIPDHDIALVLVREPFIFNNLVSPICFPDDRHLDMDTLENCWVTGWQLKSVGRLRSPSRMPGQAHEGLDYSRSCKLLQTVVQLHRPVHQVRPLPGLGGNPHPLGGEAVHSRPNAP</sequence>
<dbReference type="SUPFAM" id="SSF50494">
    <property type="entry name" value="Trypsin-like serine proteases"/>
    <property type="match status" value="1"/>
</dbReference>
<name>A0A401SN92_CHIPU</name>
<dbReference type="PANTHER" id="PTHR24250:SF30">
    <property type="entry name" value="SERINE PROTEASE 38"/>
    <property type="match status" value="1"/>
</dbReference>
<dbReference type="Proteomes" id="UP000287033">
    <property type="component" value="Unassembled WGS sequence"/>
</dbReference>
<dbReference type="EMBL" id="BEZZ01000394">
    <property type="protein sequence ID" value="GCC31862.1"/>
    <property type="molecule type" value="Genomic_DNA"/>
</dbReference>
<accession>A0A401SN92</accession>
<dbReference type="Gene3D" id="2.40.10.10">
    <property type="entry name" value="Trypsin-like serine proteases"/>
    <property type="match status" value="1"/>
</dbReference>
<dbReference type="FunFam" id="2.40.10.10:FF:000068">
    <property type="entry name" value="transmembrane protease serine 2"/>
    <property type="match status" value="1"/>
</dbReference>
<dbReference type="InterPro" id="IPR001314">
    <property type="entry name" value="Peptidase_S1A"/>
</dbReference>
<organism evidence="4 5">
    <name type="scientific">Chiloscyllium punctatum</name>
    <name type="common">Brownbanded bambooshark</name>
    <name type="synonym">Hemiscyllium punctatum</name>
    <dbReference type="NCBI Taxonomy" id="137246"/>
    <lineage>
        <taxon>Eukaryota</taxon>
        <taxon>Metazoa</taxon>
        <taxon>Chordata</taxon>
        <taxon>Craniata</taxon>
        <taxon>Vertebrata</taxon>
        <taxon>Chondrichthyes</taxon>
        <taxon>Elasmobranchii</taxon>
        <taxon>Galeomorphii</taxon>
        <taxon>Galeoidea</taxon>
        <taxon>Orectolobiformes</taxon>
        <taxon>Hemiscylliidae</taxon>
        <taxon>Chiloscyllium</taxon>
    </lineage>
</organism>
<dbReference type="OMA" id="TTGWERI"/>
<dbReference type="GO" id="GO:0004252">
    <property type="term" value="F:serine-type endopeptidase activity"/>
    <property type="evidence" value="ECO:0007669"/>
    <property type="project" value="InterPro"/>
</dbReference>
<dbReference type="PROSITE" id="PS50240">
    <property type="entry name" value="TRYPSIN_DOM"/>
    <property type="match status" value="1"/>
</dbReference>
<dbReference type="STRING" id="137246.A0A401SN92"/>
<feature type="domain" description="Peptidase S1" evidence="3">
    <location>
        <begin position="1"/>
        <end position="205"/>
    </location>
</feature>
<keyword evidence="5" id="KW-1185">Reference proteome</keyword>
<keyword evidence="1" id="KW-1015">Disulfide bond</keyword>
<evidence type="ECO:0000256" key="1">
    <source>
        <dbReference type="ARBA" id="ARBA00023157"/>
    </source>
</evidence>
<dbReference type="InterPro" id="IPR043504">
    <property type="entry name" value="Peptidase_S1_PA_chymotrypsin"/>
</dbReference>
<dbReference type="InterPro" id="IPR009003">
    <property type="entry name" value="Peptidase_S1_PA"/>
</dbReference>